<dbReference type="EC" id="3.1.3.41" evidence="3 5"/>
<dbReference type="PIRSF" id="PIRSF000915">
    <property type="entry name" value="PGP-type_phosphatase"/>
    <property type="match status" value="1"/>
</dbReference>
<sequence>MCTQLSTPGEYADLLDKFDTFMFDCDGVLWSGDHLIGGVIEALHLLRSKGKNILFVTNNATKSRKSYKKKFDGFGIEAHVEEIFGSAYAAAVYISTVVKLPKDKKVYVIGMSGVEEELHNEGVSYIGGTDPADTTFEPFDLKNFTPDPDVSVVLCGLDTNINYTKLSKAFRYLHTNPECLFIATNEDSTFPSTGGILPGAGSISAPLRYALGRDPVCTGKPSQSMLDCIQAKVHFDPKRTIMIGDRLNTDILFGKAGGVSTLLVLTGVTAKEEVLAPGATPIAVPDYMTQSIGDFAVLATPN</sequence>
<comment type="cofactor">
    <cofactor evidence="8">
        <name>Mg(2+)</name>
        <dbReference type="ChEBI" id="CHEBI:18420"/>
    </cofactor>
    <text evidence="8">Divalent metal ions. Mg(2+) is the most effective.</text>
</comment>
<feature type="binding site" evidence="7">
    <location>
        <position position="220"/>
    </location>
    <ligand>
        <name>substrate</name>
    </ligand>
</feature>
<name>A0A5C3QZJ3_9AGAR</name>
<dbReference type="Gene3D" id="3.40.50.1000">
    <property type="entry name" value="HAD superfamily/HAD-like"/>
    <property type="match status" value="2"/>
</dbReference>
<dbReference type="GO" id="GO:0004035">
    <property type="term" value="F:alkaline phosphatase activity"/>
    <property type="evidence" value="ECO:0007669"/>
    <property type="project" value="UniProtKB-ARBA"/>
</dbReference>
<dbReference type="Proteomes" id="UP000305067">
    <property type="component" value="Unassembled WGS sequence"/>
</dbReference>
<evidence type="ECO:0000313" key="9">
    <source>
        <dbReference type="EMBL" id="TFL07443.1"/>
    </source>
</evidence>
<organism evidence="9 10">
    <name type="scientific">Pterulicium gracile</name>
    <dbReference type="NCBI Taxonomy" id="1884261"/>
    <lineage>
        <taxon>Eukaryota</taxon>
        <taxon>Fungi</taxon>
        <taxon>Dikarya</taxon>
        <taxon>Basidiomycota</taxon>
        <taxon>Agaricomycotina</taxon>
        <taxon>Agaricomycetes</taxon>
        <taxon>Agaricomycetidae</taxon>
        <taxon>Agaricales</taxon>
        <taxon>Pleurotineae</taxon>
        <taxon>Pterulaceae</taxon>
        <taxon>Pterulicium</taxon>
    </lineage>
</organism>
<dbReference type="Pfam" id="PF13344">
    <property type="entry name" value="Hydrolase_6"/>
    <property type="match status" value="1"/>
</dbReference>
<evidence type="ECO:0000256" key="7">
    <source>
        <dbReference type="PIRSR" id="PIRSR000915-2"/>
    </source>
</evidence>
<dbReference type="GO" id="GO:0008967">
    <property type="term" value="F:phosphoglycolate phosphatase activity"/>
    <property type="evidence" value="ECO:0007669"/>
    <property type="project" value="TreeGrafter"/>
</dbReference>
<keyword evidence="8" id="KW-0460">Magnesium</keyword>
<evidence type="ECO:0000256" key="2">
    <source>
        <dbReference type="ARBA" id="ARBA00050247"/>
    </source>
</evidence>
<dbReference type="EMBL" id="ML178814">
    <property type="protein sequence ID" value="TFL07443.1"/>
    <property type="molecule type" value="Genomic_DNA"/>
</dbReference>
<dbReference type="STRING" id="1884261.A0A5C3QZJ3"/>
<dbReference type="PANTHER" id="PTHR19288:SF46">
    <property type="entry name" value="HALOACID DEHALOGENASE-LIKE HYDROLASE DOMAIN-CONTAINING PROTEIN 2"/>
    <property type="match status" value="1"/>
</dbReference>
<evidence type="ECO:0000256" key="5">
    <source>
        <dbReference type="PIRNR" id="PIRNR000915"/>
    </source>
</evidence>
<feature type="active site" description="Proton donor" evidence="6">
    <location>
        <position position="26"/>
    </location>
</feature>
<evidence type="ECO:0000313" key="10">
    <source>
        <dbReference type="Proteomes" id="UP000305067"/>
    </source>
</evidence>
<dbReference type="InterPro" id="IPR006357">
    <property type="entry name" value="HAD-SF_hydro_IIA"/>
</dbReference>
<feature type="binding site" evidence="8">
    <location>
        <position position="245"/>
    </location>
    <ligand>
        <name>Mg(2+)</name>
        <dbReference type="ChEBI" id="CHEBI:18420"/>
    </ligand>
</feature>
<proteinExistence type="predicted"/>
<dbReference type="InterPro" id="IPR036412">
    <property type="entry name" value="HAD-like_sf"/>
</dbReference>
<reference evidence="9 10" key="1">
    <citation type="journal article" date="2019" name="Nat. Ecol. Evol.">
        <title>Megaphylogeny resolves global patterns of mushroom evolution.</title>
        <authorList>
            <person name="Varga T."/>
            <person name="Krizsan K."/>
            <person name="Foldi C."/>
            <person name="Dima B."/>
            <person name="Sanchez-Garcia M."/>
            <person name="Sanchez-Ramirez S."/>
            <person name="Szollosi G.J."/>
            <person name="Szarkandi J.G."/>
            <person name="Papp V."/>
            <person name="Albert L."/>
            <person name="Andreopoulos W."/>
            <person name="Angelini C."/>
            <person name="Antonin V."/>
            <person name="Barry K.W."/>
            <person name="Bougher N.L."/>
            <person name="Buchanan P."/>
            <person name="Buyck B."/>
            <person name="Bense V."/>
            <person name="Catcheside P."/>
            <person name="Chovatia M."/>
            <person name="Cooper J."/>
            <person name="Damon W."/>
            <person name="Desjardin D."/>
            <person name="Finy P."/>
            <person name="Geml J."/>
            <person name="Haridas S."/>
            <person name="Hughes K."/>
            <person name="Justo A."/>
            <person name="Karasinski D."/>
            <person name="Kautmanova I."/>
            <person name="Kiss B."/>
            <person name="Kocsube S."/>
            <person name="Kotiranta H."/>
            <person name="LaButti K.M."/>
            <person name="Lechner B.E."/>
            <person name="Liimatainen K."/>
            <person name="Lipzen A."/>
            <person name="Lukacs Z."/>
            <person name="Mihaltcheva S."/>
            <person name="Morgado L.N."/>
            <person name="Niskanen T."/>
            <person name="Noordeloos M.E."/>
            <person name="Ohm R.A."/>
            <person name="Ortiz-Santana B."/>
            <person name="Ovrebo C."/>
            <person name="Racz N."/>
            <person name="Riley R."/>
            <person name="Savchenko A."/>
            <person name="Shiryaev A."/>
            <person name="Soop K."/>
            <person name="Spirin V."/>
            <person name="Szebenyi C."/>
            <person name="Tomsovsky M."/>
            <person name="Tulloss R.E."/>
            <person name="Uehling J."/>
            <person name="Grigoriev I.V."/>
            <person name="Vagvolgyi C."/>
            <person name="Papp T."/>
            <person name="Martin F.M."/>
            <person name="Miettinen O."/>
            <person name="Hibbett D.S."/>
            <person name="Nagy L.G."/>
        </authorList>
    </citation>
    <scope>NUCLEOTIDE SEQUENCE [LARGE SCALE GENOMIC DNA]</scope>
    <source>
        <strain evidence="9 10">CBS 309.79</strain>
    </source>
</reference>
<accession>A0A5C3QZJ3</accession>
<dbReference type="GO" id="GO:0046872">
    <property type="term" value="F:metal ion binding"/>
    <property type="evidence" value="ECO:0007669"/>
    <property type="project" value="UniProtKB-KW"/>
</dbReference>
<evidence type="ECO:0000256" key="8">
    <source>
        <dbReference type="PIRSR" id="PIRSR000915-3"/>
    </source>
</evidence>
<dbReference type="FunFam" id="3.40.50.1000:FF:000039">
    <property type="entry name" value="Phosphoglycolate phosphatase"/>
    <property type="match status" value="1"/>
</dbReference>
<dbReference type="OrthoDB" id="413953at2759"/>
<dbReference type="Pfam" id="PF13242">
    <property type="entry name" value="Hydrolase_like"/>
    <property type="match status" value="1"/>
</dbReference>
<feature type="binding site" evidence="8">
    <location>
        <position position="24"/>
    </location>
    <ligand>
        <name>Mg(2+)</name>
        <dbReference type="ChEBI" id="CHEBI:18420"/>
    </ligand>
</feature>
<dbReference type="InterPro" id="IPR023214">
    <property type="entry name" value="HAD_sf"/>
</dbReference>
<keyword evidence="8" id="KW-0479">Metal-binding</keyword>
<comment type="catalytic activity">
    <reaction evidence="2 5">
        <text>4-nitrophenyl phosphate + H2O = 4-nitrophenol + phosphate + H(+)</text>
        <dbReference type="Rhea" id="RHEA:21664"/>
        <dbReference type="ChEBI" id="CHEBI:15377"/>
        <dbReference type="ChEBI" id="CHEBI:15378"/>
        <dbReference type="ChEBI" id="CHEBI:43474"/>
        <dbReference type="ChEBI" id="CHEBI:57917"/>
        <dbReference type="ChEBI" id="CHEBI:61146"/>
        <dbReference type="EC" id="3.1.3.41"/>
    </reaction>
</comment>
<feature type="active site" description="Nucleophile" evidence="6">
    <location>
        <position position="24"/>
    </location>
</feature>
<dbReference type="NCBIfam" id="TIGR01452">
    <property type="entry name" value="PGP_euk"/>
    <property type="match status" value="1"/>
</dbReference>
<evidence type="ECO:0000256" key="1">
    <source>
        <dbReference type="ARBA" id="ARBA00022801"/>
    </source>
</evidence>
<dbReference type="NCBIfam" id="TIGR01460">
    <property type="entry name" value="HAD-SF-IIA"/>
    <property type="match status" value="1"/>
</dbReference>
<dbReference type="AlphaFoldDB" id="A0A5C3QZJ3"/>
<dbReference type="InterPro" id="IPR006349">
    <property type="entry name" value="PGP_euk"/>
</dbReference>
<evidence type="ECO:0000256" key="4">
    <source>
        <dbReference type="ARBA" id="ARBA00069197"/>
    </source>
</evidence>
<evidence type="ECO:0000256" key="6">
    <source>
        <dbReference type="PIRSR" id="PIRSR000915-1"/>
    </source>
</evidence>
<keyword evidence="1 5" id="KW-0378">Hydrolase</keyword>
<dbReference type="SUPFAM" id="SSF56784">
    <property type="entry name" value="HAD-like"/>
    <property type="match status" value="1"/>
</dbReference>
<dbReference type="PANTHER" id="PTHR19288">
    <property type="entry name" value="4-NITROPHENYLPHOSPHATASE-RELATED"/>
    <property type="match status" value="1"/>
</dbReference>
<evidence type="ECO:0000256" key="3">
    <source>
        <dbReference type="ARBA" id="ARBA00066659"/>
    </source>
</evidence>
<protein>
    <recommendedName>
        <fullName evidence="4 5">4-nitrophenylphosphatase</fullName>
        <shortName evidence="5">PNPPase</shortName>
        <ecNumber evidence="3 5">3.1.3.41</ecNumber>
    </recommendedName>
</protein>
<keyword evidence="10" id="KW-1185">Reference proteome</keyword>
<dbReference type="GO" id="GO:0005737">
    <property type="term" value="C:cytoplasm"/>
    <property type="evidence" value="ECO:0007669"/>
    <property type="project" value="TreeGrafter"/>
</dbReference>
<feature type="binding site" evidence="8">
    <location>
        <position position="26"/>
    </location>
    <ligand>
        <name>Mg(2+)</name>
        <dbReference type="ChEBI" id="CHEBI:18420"/>
    </ligand>
</feature>
<gene>
    <name evidence="9" type="ORF">BDV98DRAFT_539174</name>
</gene>